<dbReference type="SUPFAM" id="SSF53649">
    <property type="entry name" value="Alkaline phosphatase-like"/>
    <property type="match status" value="2"/>
</dbReference>
<keyword evidence="10" id="KW-1185">Reference proteome</keyword>
<dbReference type="Gene3D" id="3.40.720.10">
    <property type="entry name" value="Alkaline Phosphatase, subunit A"/>
    <property type="match status" value="1"/>
</dbReference>
<dbReference type="InterPro" id="IPR017850">
    <property type="entry name" value="Alkaline_phosphatase_core_sf"/>
</dbReference>
<evidence type="ECO:0000256" key="2">
    <source>
        <dbReference type="ARBA" id="ARBA00008779"/>
    </source>
</evidence>
<evidence type="ECO:0000256" key="4">
    <source>
        <dbReference type="ARBA" id="ARBA00022801"/>
    </source>
</evidence>
<dbReference type="AlphaFoldDB" id="A0A1B0CWD1"/>
<dbReference type="InterPro" id="IPR024607">
    <property type="entry name" value="Sulfatase_CS"/>
</dbReference>
<comment type="cofactor">
    <cofactor evidence="1">
        <name>Ca(2+)</name>
        <dbReference type="ChEBI" id="CHEBI:29108"/>
    </cofactor>
</comment>
<dbReference type="EMBL" id="GITU01000842">
    <property type="protein sequence ID" value="MBC1169545.1"/>
    <property type="molecule type" value="Transcribed_RNA"/>
</dbReference>
<dbReference type="CDD" id="cd16029">
    <property type="entry name" value="4-S"/>
    <property type="match status" value="1"/>
</dbReference>
<reference evidence="8" key="2">
    <citation type="journal article" date="2020" name="BMC">
        <title>Leishmania infection induces a limited differential gene expression in the sand fly midgut.</title>
        <authorList>
            <person name="Coutinho-Abreu I.V."/>
            <person name="Serafim T.D."/>
            <person name="Meneses C."/>
            <person name="Kamhawi S."/>
            <person name="Oliveira F."/>
            <person name="Valenzuela J.G."/>
        </authorList>
    </citation>
    <scope>NUCLEOTIDE SEQUENCE</scope>
    <source>
        <strain evidence="8">Jacobina</strain>
        <tissue evidence="8">Midgut</tissue>
    </source>
</reference>
<evidence type="ECO:0000256" key="1">
    <source>
        <dbReference type="ARBA" id="ARBA00001913"/>
    </source>
</evidence>
<dbReference type="EnsemblMetazoa" id="LLOJ009315-RA">
    <property type="protein sequence ID" value="LLOJ009315-PA"/>
    <property type="gene ID" value="LLOJ009315"/>
</dbReference>
<reference evidence="10" key="1">
    <citation type="submission" date="2012-05" db="EMBL/GenBank/DDBJ databases">
        <title>Whole Genome Assembly of Lutzomyia longipalpis.</title>
        <authorList>
            <person name="Richards S."/>
            <person name="Qu C."/>
            <person name="Dillon R."/>
            <person name="Worley K."/>
            <person name="Scherer S."/>
            <person name="Batterton M."/>
            <person name="Taylor A."/>
            <person name="Hawes A."/>
            <person name="Hernandez B."/>
            <person name="Kovar C."/>
            <person name="Mandapat C."/>
            <person name="Pham C."/>
            <person name="Qu C."/>
            <person name="Jing C."/>
            <person name="Bess C."/>
            <person name="Bandaranaike D."/>
            <person name="Ngo D."/>
            <person name="Ongeri F."/>
            <person name="Arias F."/>
            <person name="Lara F."/>
            <person name="Weissenberger G."/>
            <person name="Kamau G."/>
            <person name="Han H."/>
            <person name="Shen H."/>
            <person name="Dinh H."/>
            <person name="Khalil I."/>
            <person name="Jones J."/>
            <person name="Shafer J."/>
            <person name="Jayaseelan J."/>
            <person name="Quiroz J."/>
            <person name="Blankenburg K."/>
            <person name="Nguyen L."/>
            <person name="Jackson L."/>
            <person name="Francisco L."/>
            <person name="Tang L.-Y."/>
            <person name="Pu L.-L."/>
            <person name="Perales L."/>
            <person name="Lorensuhewa L."/>
            <person name="Munidasa M."/>
            <person name="Coyle M."/>
            <person name="Taylor M."/>
            <person name="Puazo M."/>
            <person name="Firestine M."/>
            <person name="Scheel M."/>
            <person name="Javaid M."/>
            <person name="Wang M."/>
            <person name="Li M."/>
            <person name="Tabassum N."/>
            <person name="Saada N."/>
            <person name="Osuji N."/>
            <person name="Aqrawi P."/>
            <person name="Fu Q."/>
            <person name="Thornton R."/>
            <person name="Raj R."/>
            <person name="Goodspeed R."/>
            <person name="Mata R."/>
            <person name="Najjar R."/>
            <person name="Gubbala S."/>
            <person name="Lee S."/>
            <person name="Denson S."/>
            <person name="Patil S."/>
            <person name="Macmil S."/>
            <person name="Qi S."/>
            <person name="Matskevitch T."/>
            <person name="Palculict T."/>
            <person name="Mathew T."/>
            <person name="Vee V."/>
            <person name="Velamala V."/>
            <person name="Korchina V."/>
            <person name="Cai W."/>
            <person name="Liu W."/>
            <person name="Dai W."/>
            <person name="Zou X."/>
            <person name="Zhu Y."/>
            <person name="Zhang Y."/>
            <person name="Wu Y.-Q."/>
            <person name="Xin Y."/>
            <person name="Nazarath L."/>
            <person name="Kovar C."/>
            <person name="Han Y."/>
            <person name="Muzny D."/>
            <person name="Gibbs R."/>
        </authorList>
    </citation>
    <scope>NUCLEOTIDE SEQUENCE [LARGE SCALE GENOMIC DNA]</scope>
    <source>
        <strain evidence="10">Jacobina</strain>
    </source>
</reference>
<protein>
    <submittedName>
        <fullName evidence="8">Putative arylsulfatase b</fullName>
    </submittedName>
</protein>
<reference evidence="9" key="3">
    <citation type="submission" date="2020-05" db="UniProtKB">
        <authorList>
            <consortium name="EnsemblMetazoa"/>
        </authorList>
    </citation>
    <scope>IDENTIFICATION</scope>
    <source>
        <strain evidence="9">Jacobina</strain>
    </source>
</reference>
<organism evidence="9 10">
    <name type="scientific">Lutzomyia longipalpis</name>
    <name type="common">Sand fly</name>
    <dbReference type="NCBI Taxonomy" id="7200"/>
    <lineage>
        <taxon>Eukaryota</taxon>
        <taxon>Metazoa</taxon>
        <taxon>Ecdysozoa</taxon>
        <taxon>Arthropoda</taxon>
        <taxon>Hexapoda</taxon>
        <taxon>Insecta</taxon>
        <taxon>Pterygota</taxon>
        <taxon>Neoptera</taxon>
        <taxon>Endopterygota</taxon>
        <taxon>Diptera</taxon>
        <taxon>Nematocera</taxon>
        <taxon>Psychodoidea</taxon>
        <taxon>Psychodidae</taxon>
        <taxon>Lutzomyia</taxon>
        <taxon>Lutzomyia</taxon>
    </lineage>
</organism>
<evidence type="ECO:0000313" key="9">
    <source>
        <dbReference type="EnsemblMetazoa" id="LLOJ009315-PA"/>
    </source>
</evidence>
<evidence type="ECO:0000256" key="6">
    <source>
        <dbReference type="ARBA" id="ARBA00023180"/>
    </source>
</evidence>
<dbReference type="Proteomes" id="UP000092461">
    <property type="component" value="Unassembled WGS sequence"/>
</dbReference>
<keyword evidence="6" id="KW-0325">Glycoprotein</keyword>
<evidence type="ECO:0000313" key="10">
    <source>
        <dbReference type="Proteomes" id="UP000092461"/>
    </source>
</evidence>
<dbReference type="InterPro" id="IPR000917">
    <property type="entry name" value="Sulfatase_N"/>
</dbReference>
<evidence type="ECO:0000313" key="8">
    <source>
        <dbReference type="EMBL" id="MBC1169545.1"/>
    </source>
</evidence>
<dbReference type="GO" id="GO:0008484">
    <property type="term" value="F:sulfuric ester hydrolase activity"/>
    <property type="evidence" value="ECO:0007669"/>
    <property type="project" value="InterPro"/>
</dbReference>
<sequence>MLGPSRLTDNRAHDSRSECSGIIPNDIALLPTFGPPAVKSAGVEDNQNQPNIVVLLADDFGSHDMSLRGSNQILTPNIDALGCQGVIFNRHYTAPLCTPSRSALLSGKYPINNGMQHSVILANEPRSLPLDEEILSQCLQDVGYKTHIVGKWHLGFARKTFTPTYRGLDSHIGNLGPYIDYWAFTQQTSYYPAGFDFRYNMDVYRNRSGEYATDVVTDEATNIIMNHNPSDGPLFLYIPQVATHSGNTNGGLQATPDDLATVTHIQDPDRRTYAAMVKALDRSVGKIIKALTDKGILENTFFLFFSDNGAPTAGQLHTKGSNYPLRGQKDSPWEGAVRGVALAWSTDFEVRHYVSDNLLHITDWYPTLTKLGGSTCYTDNIIDGIDIWATLSCNNPSTRTEMVNNIDPVDNYVSYQYNEYKYIVGTTWGGSYDTWLGNMPYEDDPQSSNYAQLVMQSDAWLALNPYASTTLTATDVLNIRADTEIVCQGQGVSCNPQQGPCLFRIYDDPCEENNLASDPAYSAIKTTIESRLGSIMSTMVQPNNVHTDRNANPAFHNYIWTWWLDDTSSQSLRPCLFRIYDDPCEEKNLASDPAYSAIKTTIESRLGSIMSTMVQPNNVHTDRNANPAFHNYIWTWWLDDTSSQSLSNFF</sequence>
<dbReference type="Pfam" id="PF00884">
    <property type="entry name" value="Sulfatase"/>
    <property type="match status" value="1"/>
</dbReference>
<proteinExistence type="inferred from homology"/>
<dbReference type="EMBL" id="AJWK01032243">
    <property type="status" value="NOT_ANNOTATED_CDS"/>
    <property type="molecule type" value="Genomic_DNA"/>
</dbReference>
<dbReference type="InterPro" id="IPR047115">
    <property type="entry name" value="ARSB"/>
</dbReference>
<comment type="similarity">
    <text evidence="2">Belongs to the sulfatase family.</text>
</comment>
<dbReference type="VEuPathDB" id="VectorBase:LLOJ009315"/>
<dbReference type="PANTHER" id="PTHR10342">
    <property type="entry name" value="ARYLSULFATASE"/>
    <property type="match status" value="1"/>
</dbReference>
<evidence type="ECO:0000256" key="5">
    <source>
        <dbReference type="ARBA" id="ARBA00022837"/>
    </source>
</evidence>
<evidence type="ECO:0000259" key="7">
    <source>
        <dbReference type="Pfam" id="PF00884"/>
    </source>
</evidence>
<dbReference type="EMBL" id="AJWK01032242">
    <property type="status" value="NOT_ANNOTATED_CDS"/>
    <property type="molecule type" value="Genomic_DNA"/>
</dbReference>
<feature type="domain" description="Sulfatase N-terminal" evidence="7">
    <location>
        <begin position="50"/>
        <end position="373"/>
    </location>
</feature>
<keyword evidence="5" id="KW-0106">Calcium</keyword>
<name>A0A1B0CWD1_LUTLO</name>
<dbReference type="PROSITE" id="PS00149">
    <property type="entry name" value="SULFATASE_2"/>
    <property type="match status" value="1"/>
</dbReference>
<dbReference type="PANTHER" id="PTHR10342:SF264">
    <property type="entry name" value="MIP05773P-RELATED"/>
    <property type="match status" value="1"/>
</dbReference>
<accession>A0A1B0CWD1</accession>
<keyword evidence="3" id="KW-0479">Metal-binding</keyword>
<dbReference type="Gene3D" id="3.30.1120.10">
    <property type="match status" value="1"/>
</dbReference>
<evidence type="ECO:0000256" key="3">
    <source>
        <dbReference type="ARBA" id="ARBA00022723"/>
    </source>
</evidence>
<dbReference type="GO" id="GO:0046872">
    <property type="term" value="F:metal ion binding"/>
    <property type="evidence" value="ECO:0007669"/>
    <property type="project" value="UniProtKB-KW"/>
</dbReference>
<keyword evidence="4" id="KW-0378">Hydrolase</keyword>
<dbReference type="VEuPathDB" id="VectorBase:LLONM1_003159"/>